<accession>A0A2N0P1Q4</accession>
<proteinExistence type="predicted"/>
<gene>
    <name evidence="1" type="ORF">RhiirA5_427728</name>
</gene>
<sequence length="74" mass="8626">MEENIFEIMLVQLIKECNGNEQIIRKLQTVGMLHNILRAKAIITQILELVQEKKSNLDDLDDFDDDGKEVNRLE</sequence>
<protein>
    <submittedName>
        <fullName evidence="1">Uncharacterized protein</fullName>
    </submittedName>
</protein>
<comment type="caution">
    <text evidence="1">The sequence shown here is derived from an EMBL/GenBank/DDBJ whole genome shotgun (WGS) entry which is preliminary data.</text>
</comment>
<name>A0A2N0P1Q4_9GLOM</name>
<evidence type="ECO:0000313" key="2">
    <source>
        <dbReference type="Proteomes" id="UP000232722"/>
    </source>
</evidence>
<dbReference type="Proteomes" id="UP000232722">
    <property type="component" value="Unassembled WGS sequence"/>
</dbReference>
<reference evidence="1 2" key="1">
    <citation type="submission" date="2016-04" db="EMBL/GenBank/DDBJ databases">
        <title>Genome analyses suggest a sexual origin of heterokaryosis in a supposedly ancient asexual fungus.</title>
        <authorList>
            <person name="Ropars J."/>
            <person name="Sedzielewska K."/>
            <person name="Noel J."/>
            <person name="Charron P."/>
            <person name="Farinelli L."/>
            <person name="Marton T."/>
            <person name="Kruger M."/>
            <person name="Pelin A."/>
            <person name="Brachmann A."/>
            <person name="Corradi N."/>
        </authorList>
    </citation>
    <scope>NUCLEOTIDE SEQUENCE [LARGE SCALE GENOMIC DNA]</scope>
    <source>
        <strain evidence="1 2">A5</strain>
    </source>
</reference>
<dbReference type="AlphaFoldDB" id="A0A2N0P1Q4"/>
<dbReference type="EMBL" id="LLXJ01001788">
    <property type="protein sequence ID" value="PKC00759.1"/>
    <property type="molecule type" value="Genomic_DNA"/>
</dbReference>
<evidence type="ECO:0000313" key="1">
    <source>
        <dbReference type="EMBL" id="PKC00759.1"/>
    </source>
</evidence>
<organism evidence="1 2">
    <name type="scientific">Rhizophagus irregularis</name>
    <dbReference type="NCBI Taxonomy" id="588596"/>
    <lineage>
        <taxon>Eukaryota</taxon>
        <taxon>Fungi</taxon>
        <taxon>Fungi incertae sedis</taxon>
        <taxon>Mucoromycota</taxon>
        <taxon>Glomeromycotina</taxon>
        <taxon>Glomeromycetes</taxon>
        <taxon>Glomerales</taxon>
        <taxon>Glomeraceae</taxon>
        <taxon>Rhizophagus</taxon>
    </lineage>
</organism>
<reference evidence="1 2" key="2">
    <citation type="submission" date="2017-09" db="EMBL/GenBank/DDBJ databases">
        <title>Extensive intraspecific genome diversity in a model arbuscular mycorrhizal fungus.</title>
        <authorList>
            <person name="Chen E.C."/>
            <person name="Morin E."/>
            <person name="Beaudet D."/>
            <person name="Noel J."/>
            <person name="Ndikumana S."/>
            <person name="Charron P."/>
            <person name="St-Onge C."/>
            <person name="Giorgi J."/>
            <person name="Grigoriev I.V."/>
            <person name="Roux C."/>
            <person name="Martin F.M."/>
            <person name="Corradi N."/>
        </authorList>
    </citation>
    <scope>NUCLEOTIDE SEQUENCE [LARGE SCALE GENOMIC DNA]</scope>
    <source>
        <strain evidence="1 2">A5</strain>
    </source>
</reference>